<gene>
    <name evidence="2" type="ORF">AMS68_004677</name>
</gene>
<dbReference type="SUPFAM" id="SSF52833">
    <property type="entry name" value="Thioredoxin-like"/>
    <property type="match status" value="1"/>
</dbReference>
<name>A0A6H0XXL4_9PEZI</name>
<sequence length="214" mass="24226">MPSIDAHVADVLDRQRTTALEDEDEDALIAELEEDDSLAMSALREKRLEQLHAELSRAKVMKQDAAFGTYKEIKDEKEILSITTSTKLCVVHFMKPDFTRCRIMDEKLAILAPKHFDTRFVSINVENAPWLVVKLGIQVLPCVISFIDGISQDRILGFEGVGQGTDKLTVQELEERLLSSKVLLRAKMTTDDNRLKAQKAGKATEDDYDDDEWD</sequence>
<dbReference type="AlphaFoldDB" id="A0A6H0XXL4"/>
<dbReference type="OrthoDB" id="10257948at2759"/>
<evidence type="ECO:0008006" key="4">
    <source>
        <dbReference type="Google" id="ProtNLM"/>
    </source>
</evidence>
<accession>A0A6H0XXL4</accession>
<evidence type="ECO:0000256" key="1">
    <source>
        <dbReference type="SAM" id="MobiDB-lite"/>
    </source>
</evidence>
<dbReference type="PANTHER" id="PTHR21148">
    <property type="entry name" value="THIOREDOXIN DOMAIN-CONTAINING PROTEIN 9"/>
    <property type="match status" value="1"/>
</dbReference>
<evidence type="ECO:0000313" key="3">
    <source>
        <dbReference type="Proteomes" id="UP000503462"/>
    </source>
</evidence>
<keyword evidence="3" id="KW-1185">Reference proteome</keyword>
<protein>
    <recommendedName>
        <fullName evidence="4">Thioredoxin domain-containing protein</fullName>
    </recommendedName>
</protein>
<organism evidence="2 3">
    <name type="scientific">Peltaster fructicola</name>
    <dbReference type="NCBI Taxonomy" id="286661"/>
    <lineage>
        <taxon>Eukaryota</taxon>
        <taxon>Fungi</taxon>
        <taxon>Dikarya</taxon>
        <taxon>Ascomycota</taxon>
        <taxon>Pezizomycotina</taxon>
        <taxon>Dothideomycetes</taxon>
        <taxon>Dothideomycetes incertae sedis</taxon>
        <taxon>Peltaster</taxon>
    </lineage>
</organism>
<dbReference type="CDD" id="cd02989">
    <property type="entry name" value="Phd_like_TxnDC9"/>
    <property type="match status" value="1"/>
</dbReference>
<dbReference type="InterPro" id="IPR036249">
    <property type="entry name" value="Thioredoxin-like_sf"/>
</dbReference>
<evidence type="ECO:0000313" key="2">
    <source>
        <dbReference type="EMBL" id="QIW99159.1"/>
    </source>
</evidence>
<dbReference type="Gene3D" id="3.40.30.10">
    <property type="entry name" value="Glutaredoxin"/>
    <property type="match status" value="1"/>
</dbReference>
<proteinExistence type="predicted"/>
<reference evidence="2 3" key="1">
    <citation type="journal article" date="2016" name="Sci. Rep.">
        <title>Peltaster fructicola genome reveals evolution from an invasive phytopathogen to an ectophytic parasite.</title>
        <authorList>
            <person name="Xu C."/>
            <person name="Chen H."/>
            <person name="Gleason M.L."/>
            <person name="Xu J.R."/>
            <person name="Liu H."/>
            <person name="Zhang R."/>
            <person name="Sun G."/>
        </authorList>
    </citation>
    <scope>NUCLEOTIDE SEQUENCE [LARGE SCALE GENOMIC DNA]</scope>
    <source>
        <strain evidence="2 3">LNHT1506</strain>
    </source>
</reference>
<dbReference type="EMBL" id="CP051141">
    <property type="protein sequence ID" value="QIW99159.1"/>
    <property type="molecule type" value="Genomic_DNA"/>
</dbReference>
<feature type="region of interest" description="Disordered" evidence="1">
    <location>
        <begin position="193"/>
        <end position="214"/>
    </location>
</feature>
<dbReference type="Proteomes" id="UP000503462">
    <property type="component" value="Chromosome 3"/>
</dbReference>